<keyword evidence="4" id="KW-1185">Reference proteome</keyword>
<accession>A0A5C4VRA3</accession>
<organism evidence="3 4">
    <name type="scientific">Nocardioides albidus</name>
    <dbReference type="NCBI Taxonomy" id="1517589"/>
    <lineage>
        <taxon>Bacteria</taxon>
        <taxon>Bacillati</taxon>
        <taxon>Actinomycetota</taxon>
        <taxon>Actinomycetes</taxon>
        <taxon>Propionibacteriales</taxon>
        <taxon>Nocardioidaceae</taxon>
        <taxon>Nocardioides</taxon>
    </lineage>
</organism>
<keyword evidence="2" id="KW-0812">Transmembrane</keyword>
<evidence type="ECO:0000313" key="4">
    <source>
        <dbReference type="Proteomes" id="UP000313231"/>
    </source>
</evidence>
<evidence type="ECO:0000256" key="1">
    <source>
        <dbReference type="SAM" id="MobiDB-lite"/>
    </source>
</evidence>
<dbReference type="AlphaFoldDB" id="A0A5C4VRA3"/>
<evidence type="ECO:0000313" key="3">
    <source>
        <dbReference type="EMBL" id="TNM38423.1"/>
    </source>
</evidence>
<name>A0A5C4VRA3_9ACTN</name>
<feature type="transmembrane region" description="Helical" evidence="2">
    <location>
        <begin position="84"/>
        <end position="102"/>
    </location>
</feature>
<keyword evidence="2" id="KW-0472">Membrane</keyword>
<sequence length="273" mass="27942">MSDTTEPLSPDEEEAVRRVLAEAAGPVPMPAEVAERLDGVIAGLAAERATGRLAGGVHESHPEAPAVVVPLDPAALRRRRRVRVLFGAAAAVAAVVAGVGVVSDRQGGEDLSAAHEMAKDDSARDSAGALVEGADGAGADEAELPPSPEAAAAPSADDRGGSGAPYVEPRRVATDQPVREVRVQHLREDLVALQHLTLPHPQGLDYSAVTLTAPADFMCEPADFGLGQLIGVRYDGKPAVVAFRMPVGSTQVAEVLACGTGDVLHSTTLAATG</sequence>
<reference evidence="3 4" key="1">
    <citation type="journal article" date="2016" name="Int. J. Syst. Evol. Microbiol.">
        <title>Nocardioides albidus sp. nov., an actinobacterium isolated from garden soil.</title>
        <authorList>
            <person name="Singh H."/>
            <person name="Du J."/>
            <person name="Trinh H."/>
            <person name="Won K."/>
            <person name="Yang J.E."/>
            <person name="Yin C."/>
            <person name="Kook M."/>
            <person name="Yi T.H."/>
        </authorList>
    </citation>
    <scope>NUCLEOTIDE SEQUENCE [LARGE SCALE GENOMIC DNA]</scope>
    <source>
        <strain evidence="3 4">CCTCC AB 2015297</strain>
    </source>
</reference>
<gene>
    <name evidence="3" type="ORF">FHP29_14285</name>
</gene>
<comment type="caution">
    <text evidence="3">The sequence shown here is derived from an EMBL/GenBank/DDBJ whole genome shotgun (WGS) entry which is preliminary data.</text>
</comment>
<keyword evidence="2" id="KW-1133">Transmembrane helix</keyword>
<feature type="region of interest" description="Disordered" evidence="1">
    <location>
        <begin position="137"/>
        <end position="173"/>
    </location>
</feature>
<dbReference type="RefSeq" id="WP_139623536.1">
    <property type="nucleotide sequence ID" value="NZ_VDMP01000025.1"/>
</dbReference>
<evidence type="ECO:0000256" key="2">
    <source>
        <dbReference type="SAM" id="Phobius"/>
    </source>
</evidence>
<protein>
    <submittedName>
        <fullName evidence="3">Uncharacterized protein</fullName>
    </submittedName>
</protein>
<proteinExistence type="predicted"/>
<dbReference type="Proteomes" id="UP000313231">
    <property type="component" value="Unassembled WGS sequence"/>
</dbReference>
<dbReference type="OrthoDB" id="3790815at2"/>
<dbReference type="EMBL" id="VDMP01000025">
    <property type="protein sequence ID" value="TNM38423.1"/>
    <property type="molecule type" value="Genomic_DNA"/>
</dbReference>